<feature type="transmembrane region" description="Helical" evidence="1">
    <location>
        <begin position="121"/>
        <end position="141"/>
    </location>
</feature>
<dbReference type="SUPFAM" id="SSF55874">
    <property type="entry name" value="ATPase domain of HSP90 chaperone/DNA topoisomerase II/histidine kinase"/>
    <property type="match status" value="1"/>
</dbReference>
<dbReference type="Pfam" id="PF14501">
    <property type="entry name" value="HATPase_c_5"/>
    <property type="match status" value="1"/>
</dbReference>
<dbReference type="GO" id="GO:0042802">
    <property type="term" value="F:identical protein binding"/>
    <property type="evidence" value="ECO:0007669"/>
    <property type="project" value="TreeGrafter"/>
</dbReference>
<evidence type="ECO:0000259" key="2">
    <source>
        <dbReference type="Pfam" id="PF14501"/>
    </source>
</evidence>
<dbReference type="InterPro" id="IPR036890">
    <property type="entry name" value="HATPase_C_sf"/>
</dbReference>
<name>A0A9Q1UWM7_CLOBO</name>
<evidence type="ECO:0000256" key="1">
    <source>
        <dbReference type="SAM" id="Phobius"/>
    </source>
</evidence>
<feature type="transmembrane region" description="Helical" evidence="1">
    <location>
        <begin position="62"/>
        <end position="81"/>
    </location>
</feature>
<dbReference type="OrthoDB" id="1634477at2"/>
<proteinExistence type="predicted"/>
<dbReference type="Gene3D" id="3.30.565.10">
    <property type="entry name" value="Histidine kinase-like ATPase, C-terminal domain"/>
    <property type="match status" value="1"/>
</dbReference>
<feature type="transmembrane region" description="Helical" evidence="1">
    <location>
        <begin position="162"/>
        <end position="187"/>
    </location>
</feature>
<gene>
    <name evidence="3" type="ORF">ADU74_11360</name>
</gene>
<dbReference type="CDD" id="cd16935">
    <property type="entry name" value="HATPase_AgrC-ComD-like"/>
    <property type="match status" value="1"/>
</dbReference>
<feature type="transmembrane region" description="Helical" evidence="1">
    <location>
        <begin position="193"/>
        <end position="213"/>
    </location>
</feature>
<keyword evidence="1" id="KW-0472">Membrane</keyword>
<sequence>MINSVSVLANIVTILIGFFSTYIIFGFISKLERNLYYKRYVYILVYFIFTAIIFISKIYCDSIMNLIITVVSIVVVGHFFYNNKKIYILYYSIYPVILSIFQVSVGFLFQNICRWFDINFYNLDMIIITSSIIVQLANLSASRLCIILYRNKKIKMITYIQLLQFLIFPLFSCFYITVLMMYFQVYLSIKDTTLIIISVISIIILNIFITNILESISKNNELKNKIVLYEEKSKIEYEYYNKLENNYKNSRKIIHDMKNHLQTIENLYSLNEYEDARKYTEDMYELFDKFVQKYYTRNKVLNVIINDKVEKAKDLGINLECKIGDIDLAFIKDIDLTTIFSNLLDNAIESTKGVLNHKNIVLKINRFNEFLVINIVNPISECPIKNKDGFKSTKKNHKGIGIENIKMTLDKYQGDMRIDYDEDIFKVNIVVPSS</sequence>
<reference evidence="3 4" key="1">
    <citation type="submission" date="2015-07" db="EMBL/GenBank/DDBJ databases">
        <title>Draft genome sequences of 17 French Clostridium botulinum group III.</title>
        <authorList>
            <person name="Woudstra C."/>
            <person name="Le Marechal C."/>
            <person name="Souillard R."/>
            <person name="Bayon-Auboyer M.-H."/>
            <person name="Dessouter D."/>
            <person name="Fach P."/>
        </authorList>
    </citation>
    <scope>NUCLEOTIDE SEQUENCE [LARGE SCALE GENOMIC DNA]</scope>
    <source>
        <strain evidence="3 4">12LNRI-CD</strain>
    </source>
</reference>
<dbReference type="PANTHER" id="PTHR40448:SF1">
    <property type="entry name" value="TWO-COMPONENT SENSOR HISTIDINE KINASE"/>
    <property type="match status" value="1"/>
</dbReference>
<keyword evidence="1" id="KW-1133">Transmembrane helix</keyword>
<organism evidence="3 4">
    <name type="scientific">Clostridium botulinum</name>
    <dbReference type="NCBI Taxonomy" id="1491"/>
    <lineage>
        <taxon>Bacteria</taxon>
        <taxon>Bacillati</taxon>
        <taxon>Bacillota</taxon>
        <taxon>Clostridia</taxon>
        <taxon>Eubacteriales</taxon>
        <taxon>Clostridiaceae</taxon>
        <taxon>Clostridium</taxon>
    </lineage>
</organism>
<feature type="transmembrane region" description="Helical" evidence="1">
    <location>
        <begin position="6"/>
        <end position="28"/>
    </location>
</feature>
<dbReference type="InterPro" id="IPR032834">
    <property type="entry name" value="NatK-like_C"/>
</dbReference>
<comment type="caution">
    <text evidence="3">The sequence shown here is derived from an EMBL/GenBank/DDBJ whole genome shotgun (WGS) entry which is preliminary data.</text>
</comment>
<dbReference type="Proteomes" id="UP000037540">
    <property type="component" value="Unassembled WGS sequence"/>
</dbReference>
<evidence type="ECO:0000313" key="3">
    <source>
        <dbReference type="EMBL" id="KOA84376.1"/>
    </source>
</evidence>
<dbReference type="PANTHER" id="PTHR40448">
    <property type="entry name" value="TWO-COMPONENT SENSOR HISTIDINE KINASE"/>
    <property type="match status" value="1"/>
</dbReference>
<evidence type="ECO:0000313" key="4">
    <source>
        <dbReference type="Proteomes" id="UP000037540"/>
    </source>
</evidence>
<feature type="transmembrane region" description="Helical" evidence="1">
    <location>
        <begin position="88"/>
        <end position="109"/>
    </location>
</feature>
<dbReference type="Gene3D" id="1.10.287.130">
    <property type="match status" value="1"/>
</dbReference>
<protein>
    <recommendedName>
        <fullName evidence="2">Sensor histidine kinase NatK-like C-terminal domain-containing protein</fullName>
    </recommendedName>
</protein>
<feature type="transmembrane region" description="Helical" evidence="1">
    <location>
        <begin position="40"/>
        <end position="56"/>
    </location>
</feature>
<keyword evidence="1" id="KW-0812">Transmembrane</keyword>
<dbReference type="EMBL" id="LGVR01000068">
    <property type="protein sequence ID" value="KOA84376.1"/>
    <property type="molecule type" value="Genomic_DNA"/>
</dbReference>
<accession>A0A9Q1UWM7</accession>
<feature type="domain" description="Sensor histidine kinase NatK-like C-terminal" evidence="2">
    <location>
        <begin position="333"/>
        <end position="432"/>
    </location>
</feature>
<dbReference type="RefSeq" id="WP_019278570.1">
    <property type="nucleotide sequence ID" value="NZ_LGVO01000011.1"/>
</dbReference>
<dbReference type="AlphaFoldDB" id="A0A9Q1UWM7"/>